<feature type="transmembrane region" description="Helical" evidence="7">
    <location>
        <begin position="144"/>
        <end position="161"/>
    </location>
</feature>
<dbReference type="PANTHER" id="PTHR43394">
    <property type="entry name" value="ATP-DEPENDENT PERMEASE MDL1, MITOCHONDRIAL"/>
    <property type="match status" value="1"/>
</dbReference>
<dbReference type="InterPro" id="IPR036640">
    <property type="entry name" value="ABC1_TM_sf"/>
</dbReference>
<evidence type="ECO:0008006" key="12">
    <source>
        <dbReference type="Google" id="ProtNLM"/>
    </source>
</evidence>
<feature type="transmembrane region" description="Helical" evidence="7">
    <location>
        <begin position="65"/>
        <end position="87"/>
    </location>
</feature>
<dbReference type="EMBL" id="LAPT01000023">
    <property type="protein sequence ID" value="PXF32159.1"/>
    <property type="molecule type" value="Genomic_DNA"/>
</dbReference>
<reference evidence="10 11" key="1">
    <citation type="submission" date="2015-03" db="EMBL/GenBank/DDBJ databases">
        <authorList>
            <person name="Krishnan R."/>
            <person name="Midha S."/>
            <person name="Patil P.B."/>
            <person name="Rameshkumar N."/>
        </authorList>
    </citation>
    <scope>NUCLEOTIDE SEQUENCE [LARGE SCALE GENOMIC DNA]</scope>
    <source>
        <strain evidence="10 11">L1E11</strain>
    </source>
</reference>
<dbReference type="PROSITE" id="PS50893">
    <property type="entry name" value="ABC_TRANSPORTER_2"/>
    <property type="match status" value="1"/>
</dbReference>
<evidence type="ECO:0000313" key="11">
    <source>
        <dbReference type="Proteomes" id="UP000248090"/>
    </source>
</evidence>
<dbReference type="InterPro" id="IPR011527">
    <property type="entry name" value="ABC1_TM_dom"/>
</dbReference>
<dbReference type="Gene3D" id="1.20.1560.10">
    <property type="entry name" value="ABC transporter type 1, transmembrane domain"/>
    <property type="match status" value="1"/>
</dbReference>
<accession>A0ABX5M185</accession>
<feature type="domain" description="ABC transporter" evidence="8">
    <location>
        <begin position="349"/>
        <end position="872"/>
    </location>
</feature>
<dbReference type="Proteomes" id="UP000248090">
    <property type="component" value="Unassembled WGS sequence"/>
</dbReference>
<dbReference type="SUPFAM" id="SSF90123">
    <property type="entry name" value="ABC transporter transmembrane region"/>
    <property type="match status" value="1"/>
</dbReference>
<feature type="domain" description="ABC transmembrane type-1" evidence="9">
    <location>
        <begin position="18"/>
        <end position="312"/>
    </location>
</feature>
<dbReference type="Pfam" id="PF00005">
    <property type="entry name" value="ABC_tran"/>
    <property type="match status" value="1"/>
</dbReference>
<keyword evidence="6 7" id="KW-0472">Membrane</keyword>
<evidence type="ECO:0000256" key="2">
    <source>
        <dbReference type="ARBA" id="ARBA00022692"/>
    </source>
</evidence>
<organism evidence="10 11">
    <name type="scientific">Pokkaliibacter plantistimulans</name>
    <dbReference type="NCBI Taxonomy" id="1635171"/>
    <lineage>
        <taxon>Bacteria</taxon>
        <taxon>Pseudomonadati</taxon>
        <taxon>Pseudomonadota</taxon>
        <taxon>Gammaproteobacteria</taxon>
        <taxon>Oceanospirillales</taxon>
        <taxon>Balneatrichaceae</taxon>
        <taxon>Pokkaliibacter</taxon>
    </lineage>
</organism>
<keyword evidence="4" id="KW-0067">ATP-binding</keyword>
<sequence length="872" mass="99705">MESSIFRYILKHTKRDQILILLLTVASLPFMYWTLAVPKKIINDAIGGANIPDAILGFPIDQLTYLVLLCSLFLVLVIINGVMKYVLNVYRGVVGERMLRRLRFELFAQMLRFPLPHYKKVSQGEMLPILISETEPLGGFVGDAYALPAFQGGMLITYLFFIFNQSLWLGLLATALYPFQLWLIPRLQRVVNRLSKERVLTVRKLGDRLSDSINGMQEIHANHTSRYEKAVISSWLGTIFTIRYDIYKRKFFIKFLNNFLAQVTPFFFYLLGGYYVINGQLSLGALVTAIAAFKELNDPWKELLTYYQSKEDIRIKYEQIVEQFQPPGMLDTHLQDAPAAPLDMSAGSWQATNLSYAEHAGFNLLERINFRLPLGQKIAIVGNASSGKEELARLLARLYQPTQGKLLLAEADMNSLPQSTIGEKMGYVSDNAHIFTGTLRANVYYGLYTAAREYSEERRWDAQQARLSGNSEDDPQQDWTDLQRLGLDSMSELHVRLSSVLEQVDLKQDVIQLGLLGKLDEHAPKEKIERIVAARHVLRQRLQEKEYEGLVEVFDEQRYNTNLNVIENLMFGVVIGRELDYQVIAGRPGLQQFLRDQELFDTFLRIGIELTSTMVDLFSDLDENSELFERFSFIRHEDLPYYRTLLTKVRDQTHLDSLSGEIVERLLALTFQVSPARHRLGLIDKVLQARILYARQLFAKRMRDLGLNHQPFDPDQYNPGLSVQDNLLFGRPVYGQARAQTRVGQLIREIIESEQLENILLGIGLNYHVGTGGSRLTLSQRQKVAIVRALLKNPDILILNQATSGLDPIAETRMMDVLLQEYPQTTQIWVLNRAELADRFEQVLVMQQGQLVEQGTFTELSREGTVFSKLSG</sequence>
<evidence type="ECO:0000256" key="4">
    <source>
        <dbReference type="ARBA" id="ARBA00022840"/>
    </source>
</evidence>
<feature type="transmembrane region" description="Helical" evidence="7">
    <location>
        <begin position="18"/>
        <end position="35"/>
    </location>
</feature>
<proteinExistence type="predicted"/>
<evidence type="ECO:0000259" key="9">
    <source>
        <dbReference type="PROSITE" id="PS50929"/>
    </source>
</evidence>
<evidence type="ECO:0000256" key="3">
    <source>
        <dbReference type="ARBA" id="ARBA00022741"/>
    </source>
</evidence>
<dbReference type="InterPro" id="IPR003593">
    <property type="entry name" value="AAA+_ATPase"/>
</dbReference>
<dbReference type="InterPro" id="IPR003439">
    <property type="entry name" value="ABC_transporter-like_ATP-bd"/>
</dbReference>
<dbReference type="RefSeq" id="WP_110186529.1">
    <property type="nucleotide sequence ID" value="NZ_CP177354.1"/>
</dbReference>
<evidence type="ECO:0000313" key="10">
    <source>
        <dbReference type="EMBL" id="PXF32159.1"/>
    </source>
</evidence>
<keyword evidence="3" id="KW-0547">Nucleotide-binding</keyword>
<evidence type="ECO:0000256" key="1">
    <source>
        <dbReference type="ARBA" id="ARBA00004651"/>
    </source>
</evidence>
<evidence type="ECO:0000259" key="8">
    <source>
        <dbReference type="PROSITE" id="PS50893"/>
    </source>
</evidence>
<keyword evidence="2 7" id="KW-0812">Transmembrane</keyword>
<dbReference type="PROSITE" id="PS50929">
    <property type="entry name" value="ABC_TM1F"/>
    <property type="match status" value="1"/>
</dbReference>
<protein>
    <recommendedName>
        <fullName evidence="12">ABC transporter ATP-binding protein</fullName>
    </recommendedName>
</protein>
<dbReference type="Gene3D" id="3.40.50.300">
    <property type="entry name" value="P-loop containing nucleotide triphosphate hydrolases"/>
    <property type="match status" value="2"/>
</dbReference>
<dbReference type="SMART" id="SM00382">
    <property type="entry name" value="AAA"/>
    <property type="match status" value="1"/>
</dbReference>
<comment type="subcellular location">
    <subcellularLocation>
        <location evidence="1">Cell membrane</location>
        <topology evidence="1">Multi-pass membrane protein</topology>
    </subcellularLocation>
</comment>
<feature type="transmembrane region" description="Helical" evidence="7">
    <location>
        <begin position="167"/>
        <end position="184"/>
    </location>
</feature>
<dbReference type="PANTHER" id="PTHR43394:SF1">
    <property type="entry name" value="ATP-BINDING CASSETTE SUB-FAMILY B MEMBER 10, MITOCHONDRIAL"/>
    <property type="match status" value="1"/>
</dbReference>
<dbReference type="Pfam" id="PF00664">
    <property type="entry name" value="ABC_membrane"/>
    <property type="match status" value="1"/>
</dbReference>
<evidence type="ECO:0000256" key="6">
    <source>
        <dbReference type="ARBA" id="ARBA00023136"/>
    </source>
</evidence>
<feature type="transmembrane region" description="Helical" evidence="7">
    <location>
        <begin position="255"/>
        <end position="277"/>
    </location>
</feature>
<gene>
    <name evidence="10" type="ORF">WH50_06080</name>
</gene>
<dbReference type="SUPFAM" id="SSF52540">
    <property type="entry name" value="P-loop containing nucleoside triphosphate hydrolases"/>
    <property type="match status" value="1"/>
</dbReference>
<comment type="caution">
    <text evidence="10">The sequence shown here is derived from an EMBL/GenBank/DDBJ whole genome shotgun (WGS) entry which is preliminary data.</text>
</comment>
<dbReference type="InterPro" id="IPR027417">
    <property type="entry name" value="P-loop_NTPase"/>
</dbReference>
<keyword evidence="5 7" id="KW-1133">Transmembrane helix</keyword>
<dbReference type="InterPro" id="IPR039421">
    <property type="entry name" value="Type_1_exporter"/>
</dbReference>
<evidence type="ECO:0000256" key="5">
    <source>
        <dbReference type="ARBA" id="ARBA00022989"/>
    </source>
</evidence>
<name>A0ABX5M185_9GAMM</name>
<dbReference type="CDD" id="cd07346">
    <property type="entry name" value="ABC_6TM_exporters"/>
    <property type="match status" value="1"/>
</dbReference>
<keyword evidence="11" id="KW-1185">Reference proteome</keyword>
<evidence type="ECO:0000256" key="7">
    <source>
        <dbReference type="SAM" id="Phobius"/>
    </source>
</evidence>